<keyword evidence="4" id="KW-1185">Reference proteome</keyword>
<evidence type="ECO:0000313" key="3">
    <source>
        <dbReference type="EMBL" id="KAF9533450.1"/>
    </source>
</evidence>
<dbReference type="GO" id="GO:0019888">
    <property type="term" value="F:protein phosphatase regulator activity"/>
    <property type="evidence" value="ECO:0007669"/>
    <property type="project" value="InterPro"/>
</dbReference>
<feature type="region of interest" description="Disordered" evidence="2">
    <location>
        <begin position="236"/>
        <end position="325"/>
    </location>
</feature>
<dbReference type="GO" id="GO:0030289">
    <property type="term" value="C:protein phosphatase 4 complex"/>
    <property type="evidence" value="ECO:0007669"/>
    <property type="project" value="InterPro"/>
</dbReference>
<evidence type="ECO:0000313" key="4">
    <source>
        <dbReference type="Proteomes" id="UP000807306"/>
    </source>
</evidence>
<accession>A0A9P6JVH6</accession>
<reference evidence="3" key="1">
    <citation type="submission" date="2020-11" db="EMBL/GenBank/DDBJ databases">
        <authorList>
            <consortium name="DOE Joint Genome Institute"/>
            <person name="Ahrendt S."/>
            <person name="Riley R."/>
            <person name="Andreopoulos W."/>
            <person name="Labutti K."/>
            <person name="Pangilinan J."/>
            <person name="Ruiz-Duenas F.J."/>
            <person name="Barrasa J.M."/>
            <person name="Sanchez-Garcia M."/>
            <person name="Camarero S."/>
            <person name="Miyauchi S."/>
            <person name="Serrano A."/>
            <person name="Linde D."/>
            <person name="Babiker R."/>
            <person name="Drula E."/>
            <person name="Ayuso-Fernandez I."/>
            <person name="Pacheco R."/>
            <person name="Padilla G."/>
            <person name="Ferreira P."/>
            <person name="Barriuso J."/>
            <person name="Kellner H."/>
            <person name="Castanera R."/>
            <person name="Alfaro M."/>
            <person name="Ramirez L."/>
            <person name="Pisabarro A.G."/>
            <person name="Kuo A."/>
            <person name="Tritt A."/>
            <person name="Lipzen A."/>
            <person name="He G."/>
            <person name="Yan M."/>
            <person name="Ng V."/>
            <person name="Cullen D."/>
            <person name="Martin F."/>
            <person name="Rosso M.-N."/>
            <person name="Henrissat B."/>
            <person name="Hibbett D."/>
            <person name="Martinez A.T."/>
            <person name="Grigoriev I.V."/>
        </authorList>
    </citation>
    <scope>NUCLEOTIDE SEQUENCE</scope>
    <source>
        <strain evidence="3">CBS 506.95</strain>
    </source>
</reference>
<dbReference type="EMBL" id="MU157828">
    <property type="protein sequence ID" value="KAF9533450.1"/>
    <property type="molecule type" value="Genomic_DNA"/>
</dbReference>
<dbReference type="InterPro" id="IPR015267">
    <property type="entry name" value="PPP4R2"/>
</dbReference>
<dbReference type="GO" id="GO:0005737">
    <property type="term" value="C:cytoplasm"/>
    <property type="evidence" value="ECO:0007669"/>
    <property type="project" value="TreeGrafter"/>
</dbReference>
<feature type="compositionally biased region" description="Polar residues" evidence="2">
    <location>
        <begin position="250"/>
        <end position="275"/>
    </location>
</feature>
<feature type="region of interest" description="Disordered" evidence="2">
    <location>
        <begin position="199"/>
        <end position="218"/>
    </location>
</feature>
<dbReference type="Proteomes" id="UP000807306">
    <property type="component" value="Unassembled WGS sequence"/>
</dbReference>
<dbReference type="OrthoDB" id="341898at2759"/>
<dbReference type="PANTHER" id="PTHR16487:SF0">
    <property type="entry name" value="PROTEIN PHOSPHATASE 4 REGULATORY SUBUNIT 2-RELATED"/>
    <property type="match status" value="1"/>
</dbReference>
<evidence type="ECO:0000256" key="2">
    <source>
        <dbReference type="SAM" id="MobiDB-lite"/>
    </source>
</evidence>
<feature type="compositionally biased region" description="Acidic residues" evidence="2">
    <location>
        <begin position="307"/>
        <end position="325"/>
    </location>
</feature>
<feature type="compositionally biased region" description="Low complexity" evidence="2">
    <location>
        <begin position="294"/>
        <end position="306"/>
    </location>
</feature>
<dbReference type="GO" id="GO:0005634">
    <property type="term" value="C:nucleus"/>
    <property type="evidence" value="ECO:0007669"/>
    <property type="project" value="TreeGrafter"/>
</dbReference>
<organism evidence="3 4">
    <name type="scientific">Crepidotus variabilis</name>
    <dbReference type="NCBI Taxonomy" id="179855"/>
    <lineage>
        <taxon>Eukaryota</taxon>
        <taxon>Fungi</taxon>
        <taxon>Dikarya</taxon>
        <taxon>Basidiomycota</taxon>
        <taxon>Agaricomycotina</taxon>
        <taxon>Agaricomycetes</taxon>
        <taxon>Agaricomycetidae</taxon>
        <taxon>Agaricales</taxon>
        <taxon>Agaricineae</taxon>
        <taxon>Crepidotaceae</taxon>
        <taxon>Crepidotus</taxon>
    </lineage>
</organism>
<proteinExistence type="inferred from homology"/>
<dbReference type="AlphaFoldDB" id="A0A9P6JVH6"/>
<protein>
    <submittedName>
        <fullName evidence="3">PPP4R2-domain-containing protein</fullName>
    </submittedName>
</protein>
<comment type="similarity">
    <text evidence="1">Belongs to the PPP4R2 family.</text>
</comment>
<name>A0A9P6JVH6_9AGAR</name>
<gene>
    <name evidence="3" type="ORF">CPB83DRAFT_475218</name>
</gene>
<dbReference type="PANTHER" id="PTHR16487">
    <property type="entry name" value="PPP4R2-RELATED PROTEIN"/>
    <property type="match status" value="1"/>
</dbReference>
<evidence type="ECO:0000256" key="1">
    <source>
        <dbReference type="ARBA" id="ARBA00009207"/>
    </source>
</evidence>
<sequence>MPESTAPFEWLPEHDIVLQKIASTDEVETDWDKLRSIVKHKIQQNISLFMSTTKPPPPPTPYPETVSENGGLKLPPFPPRKLGQLHVSDPPVCFMNDEQVASLKKIIFEQLDQFEDPPFTIQRLCELCIQPKTHYTSVGKYLRAVEKSILVTSSIDSFPPLTQAEIFSAGRSAITLGPTLQSAPSTPLFSPIPFLHEDARRSKSRSPPPTPFTLNPVVPLDEEPMEVKALGMVDEFDDPRPGHLSDHPTALTSVTTIPASSNSPASSGQTTSTSKPFFGTLEQRFVKAEDQMDTSTPPATPLTSTAEEAESDAMELDDDKENTKA</sequence>
<dbReference type="Pfam" id="PF09184">
    <property type="entry name" value="PPP4R2"/>
    <property type="match status" value="1"/>
</dbReference>
<comment type="caution">
    <text evidence="3">The sequence shown here is derived from an EMBL/GenBank/DDBJ whole genome shotgun (WGS) entry which is preliminary data.</text>
</comment>